<comment type="subcellular location">
    <subcellularLocation>
        <location evidence="9">Cell inner membrane</location>
        <topology evidence="9">Peripheral membrane protein</topology>
        <orientation evidence="9">Cytoplasmic side</orientation>
    </subcellularLocation>
</comment>
<keyword evidence="5 9" id="KW-0479">Metal-binding</keyword>
<dbReference type="InterPro" id="IPR020583">
    <property type="entry name" value="Inositol_monoP_metal-BS"/>
</dbReference>
<comment type="similarity">
    <text evidence="2 9">Belongs to the inositol monophosphatase superfamily. CysQ family.</text>
</comment>
<gene>
    <name evidence="9" type="primary">cysQ</name>
    <name evidence="11" type="ORF">IB75_12875</name>
</gene>
<keyword evidence="6 9" id="KW-0378">Hydrolase</keyword>
<evidence type="ECO:0000256" key="6">
    <source>
        <dbReference type="ARBA" id="ARBA00022801"/>
    </source>
</evidence>
<dbReference type="GO" id="GO:0046854">
    <property type="term" value="P:phosphatidylinositol phosphate biosynthetic process"/>
    <property type="evidence" value="ECO:0007669"/>
    <property type="project" value="InterPro"/>
</dbReference>
<feature type="binding site" evidence="9">
    <location>
        <position position="76"/>
    </location>
    <ligand>
        <name>substrate</name>
    </ligand>
</feature>
<dbReference type="GO" id="GO:0008441">
    <property type="term" value="F:3'(2'),5'-bisphosphate nucleotidase activity"/>
    <property type="evidence" value="ECO:0007669"/>
    <property type="project" value="UniProtKB-UniRule"/>
</dbReference>
<evidence type="ECO:0000256" key="3">
    <source>
        <dbReference type="ARBA" id="ARBA00022475"/>
    </source>
</evidence>
<evidence type="ECO:0000256" key="7">
    <source>
        <dbReference type="ARBA" id="ARBA00022842"/>
    </source>
</evidence>
<feature type="binding site" evidence="10">
    <location>
        <position position="98"/>
    </location>
    <ligand>
        <name>Mg(2+)</name>
        <dbReference type="ChEBI" id="CHEBI:18420"/>
        <label>1</label>
        <note>catalytic</note>
    </ligand>
</feature>
<dbReference type="GO" id="GO:0050427">
    <property type="term" value="P:3'-phosphoadenosine 5'-phosphosulfate metabolic process"/>
    <property type="evidence" value="ECO:0007669"/>
    <property type="project" value="TreeGrafter"/>
</dbReference>
<comment type="caution">
    <text evidence="11">The sequence shown here is derived from an EMBL/GenBank/DDBJ whole genome shotgun (WGS) entry which is preliminary data.</text>
</comment>
<evidence type="ECO:0000313" key="11">
    <source>
        <dbReference type="EMBL" id="KFI18674.1"/>
    </source>
</evidence>
<evidence type="ECO:0000256" key="4">
    <source>
        <dbReference type="ARBA" id="ARBA00022519"/>
    </source>
</evidence>
<dbReference type="FunFam" id="3.40.190.80:FF:000005">
    <property type="entry name" value="3'(2'),5'-bisphosphate nucleotidase CysQ"/>
    <property type="match status" value="1"/>
</dbReference>
<dbReference type="PROSITE" id="PS00630">
    <property type="entry name" value="IMP_2"/>
    <property type="match status" value="1"/>
</dbReference>
<dbReference type="Proteomes" id="UP000028839">
    <property type="component" value="Unassembled WGS sequence"/>
</dbReference>
<dbReference type="PANTHER" id="PTHR43028">
    <property type="entry name" value="3'(2'),5'-BISPHOSPHATE NUCLEOTIDASE 1"/>
    <property type="match status" value="1"/>
</dbReference>
<dbReference type="InterPro" id="IPR000760">
    <property type="entry name" value="Inositol_monophosphatase-like"/>
</dbReference>
<dbReference type="HOGENOM" id="CLU_044118_3_0_6"/>
<dbReference type="CDD" id="cd01638">
    <property type="entry name" value="CysQ"/>
    <property type="match status" value="1"/>
</dbReference>
<feature type="binding site" evidence="9">
    <location>
        <position position="76"/>
    </location>
    <ligand>
        <name>Mg(2+)</name>
        <dbReference type="ChEBI" id="CHEBI:18420"/>
        <label>1</label>
    </ligand>
</feature>
<dbReference type="PANTHER" id="PTHR43028:SF5">
    <property type="entry name" value="3'(2'),5'-BISPHOSPHATE NUCLEOTIDASE 1"/>
    <property type="match status" value="1"/>
</dbReference>
<feature type="binding site" evidence="10">
    <location>
        <position position="96"/>
    </location>
    <ligand>
        <name>Mg(2+)</name>
        <dbReference type="ChEBI" id="CHEBI:18420"/>
        <label>1</label>
        <note>catalytic</note>
    </ligand>
</feature>
<evidence type="ECO:0000313" key="12">
    <source>
        <dbReference type="Proteomes" id="UP000028839"/>
    </source>
</evidence>
<feature type="binding site" evidence="9">
    <location>
        <position position="96"/>
    </location>
    <ligand>
        <name>Mg(2+)</name>
        <dbReference type="ChEBI" id="CHEBI:18420"/>
        <label>1</label>
    </ligand>
</feature>
<evidence type="ECO:0000256" key="10">
    <source>
        <dbReference type="PIRSR" id="PIRSR600760-2"/>
    </source>
</evidence>
<comment type="cofactor">
    <cofactor evidence="9 10">
        <name>Mg(2+)</name>
        <dbReference type="ChEBI" id="CHEBI:18420"/>
    </cofactor>
</comment>
<evidence type="ECO:0000256" key="1">
    <source>
        <dbReference type="ARBA" id="ARBA00001625"/>
    </source>
</evidence>
<dbReference type="AlphaFoldDB" id="A0A0E2YZN7"/>
<evidence type="ECO:0000256" key="5">
    <source>
        <dbReference type="ARBA" id="ARBA00022723"/>
    </source>
</evidence>
<feature type="binding site" evidence="9">
    <location>
        <begin position="98"/>
        <end position="101"/>
    </location>
    <ligand>
        <name>substrate</name>
    </ligand>
</feature>
<dbReference type="NCBIfam" id="TIGR01331">
    <property type="entry name" value="bisphos_cysQ"/>
    <property type="match status" value="1"/>
</dbReference>
<comment type="function">
    <text evidence="9">Converts adenosine-3',5'-bisphosphate (PAP) to AMP.</text>
</comment>
<dbReference type="InterPro" id="IPR050725">
    <property type="entry name" value="CysQ/Inositol_MonoPase"/>
</dbReference>
<keyword evidence="4 9" id="KW-0997">Cell inner membrane</keyword>
<dbReference type="InterPro" id="IPR020550">
    <property type="entry name" value="Inositol_monophosphatase_CS"/>
</dbReference>
<proteinExistence type="inferred from homology"/>
<protein>
    <recommendedName>
        <fullName evidence="9">3'(2'),5'-bisphosphate nucleotidase CysQ</fullName>
        <ecNumber evidence="9">3.1.3.7</ecNumber>
    </recommendedName>
    <alternativeName>
        <fullName evidence="9">3'(2'),5-bisphosphonucleoside 3'(2')-phosphohydrolase</fullName>
    </alternativeName>
    <alternativeName>
        <fullName evidence="9">3'-phosphoadenosine 5'-phosphate phosphatase</fullName>
        <shortName evidence="9">PAP phosphatase</shortName>
    </alternativeName>
</protein>
<dbReference type="PROSITE" id="PS00629">
    <property type="entry name" value="IMP_1"/>
    <property type="match status" value="1"/>
</dbReference>
<keyword evidence="8 9" id="KW-0472">Membrane</keyword>
<feature type="binding site" evidence="9">
    <location>
        <position position="99"/>
    </location>
    <ligand>
        <name>Mg(2+)</name>
        <dbReference type="ChEBI" id="CHEBI:18420"/>
        <label>2</label>
    </ligand>
</feature>
<feature type="binding site" evidence="10">
    <location>
        <position position="76"/>
    </location>
    <ligand>
        <name>Mg(2+)</name>
        <dbReference type="ChEBI" id="CHEBI:18420"/>
        <label>1</label>
        <note>catalytic</note>
    </ligand>
</feature>
<sequence length="284" mass="31554">MSEISMLLESDPAPLLDSILKIAVEAGEKILAVYNTNFTVAHKEDRSPLTEADLLSHETIVQGLKRLTPEVPVLSEESREIPFSERRSWHRYWLVDPLDGTREFVKRNGEFTVNIALIEDHQSILGVVYAPVMNALYYASRGQGAYQRGTDGVVSRLKVRPWKGETALVAGSRSHAGKYLKSFLDKVKDYELVSMGSSLKFCLVADGKADIYPRFGTTSEWDTAAAQCVVEEAGGILIDLNKMPLRYNAKKSLLNPSFLVIADSAGQWERFIPEAAKSNSNSKN</sequence>
<accession>A0A0E2YZN7</accession>
<dbReference type="Gene3D" id="3.40.190.80">
    <property type="match status" value="1"/>
</dbReference>
<dbReference type="GO" id="GO:0005886">
    <property type="term" value="C:plasma membrane"/>
    <property type="evidence" value="ECO:0007669"/>
    <property type="project" value="UniProtKB-SubCell"/>
</dbReference>
<evidence type="ECO:0000256" key="9">
    <source>
        <dbReference type="HAMAP-Rule" id="MF_02095"/>
    </source>
</evidence>
<dbReference type="SUPFAM" id="SSF56655">
    <property type="entry name" value="Carbohydrate phosphatase"/>
    <property type="match status" value="1"/>
</dbReference>
<feature type="binding site" evidence="9">
    <location>
        <position position="98"/>
    </location>
    <ligand>
        <name>Mg(2+)</name>
        <dbReference type="ChEBI" id="CHEBI:18420"/>
        <label>1</label>
    </ligand>
</feature>
<feature type="binding site" evidence="9">
    <location>
        <position position="222"/>
    </location>
    <ligand>
        <name>substrate</name>
    </ligand>
</feature>
<dbReference type="Gene3D" id="3.30.540.10">
    <property type="entry name" value="Fructose-1,6-Bisphosphatase, subunit A, domain 1"/>
    <property type="match status" value="1"/>
</dbReference>
<reference evidence="11 12" key="1">
    <citation type="submission" date="2014-07" db="EMBL/GenBank/DDBJ databases">
        <title>Comparative analysis of Nitrosococcus oceani genome inventories of strains from Pacific and Atlantic gyres.</title>
        <authorList>
            <person name="Lim C.K."/>
            <person name="Wang L."/>
            <person name="Sayavedra-Soto L.A."/>
            <person name="Klotz M.G."/>
        </authorList>
    </citation>
    <scope>NUCLEOTIDE SEQUENCE [LARGE SCALE GENOMIC DNA]</scope>
    <source>
        <strain evidence="11 12">C-27</strain>
    </source>
</reference>
<name>A0A0E2YZN7_9GAMM</name>
<dbReference type="GO" id="GO:0000103">
    <property type="term" value="P:sulfate assimilation"/>
    <property type="evidence" value="ECO:0007669"/>
    <property type="project" value="TreeGrafter"/>
</dbReference>
<evidence type="ECO:0000256" key="8">
    <source>
        <dbReference type="ARBA" id="ARBA00023136"/>
    </source>
</evidence>
<dbReference type="InterPro" id="IPR006240">
    <property type="entry name" value="CysQ"/>
</dbReference>
<feature type="binding site" evidence="10">
    <location>
        <position position="222"/>
    </location>
    <ligand>
        <name>Mg(2+)</name>
        <dbReference type="ChEBI" id="CHEBI:18420"/>
        <label>1</label>
        <note>catalytic</note>
    </ligand>
</feature>
<comment type="catalytic activity">
    <reaction evidence="1 9">
        <text>adenosine 3',5'-bisphosphate + H2O = AMP + phosphate</text>
        <dbReference type="Rhea" id="RHEA:10040"/>
        <dbReference type="ChEBI" id="CHEBI:15377"/>
        <dbReference type="ChEBI" id="CHEBI:43474"/>
        <dbReference type="ChEBI" id="CHEBI:58343"/>
        <dbReference type="ChEBI" id="CHEBI:456215"/>
        <dbReference type="EC" id="3.1.3.7"/>
    </reaction>
</comment>
<dbReference type="EMBL" id="JPGN01000075">
    <property type="protein sequence ID" value="KFI18674.1"/>
    <property type="molecule type" value="Genomic_DNA"/>
</dbReference>
<feature type="binding site" evidence="10">
    <location>
        <position position="99"/>
    </location>
    <ligand>
        <name>Mg(2+)</name>
        <dbReference type="ChEBI" id="CHEBI:18420"/>
        <label>1</label>
        <note>catalytic</note>
    </ligand>
</feature>
<keyword evidence="3 9" id="KW-1003">Cell membrane</keyword>
<evidence type="ECO:0000256" key="2">
    <source>
        <dbReference type="ARBA" id="ARBA00005289"/>
    </source>
</evidence>
<feature type="binding site" evidence="9">
    <location>
        <position position="222"/>
    </location>
    <ligand>
        <name>Mg(2+)</name>
        <dbReference type="ChEBI" id="CHEBI:18420"/>
        <label>2</label>
    </ligand>
</feature>
<dbReference type="PRINTS" id="PR00377">
    <property type="entry name" value="IMPHPHTASES"/>
</dbReference>
<feature type="binding site" evidence="9">
    <location>
        <position position="96"/>
    </location>
    <ligand>
        <name>Mg(2+)</name>
        <dbReference type="ChEBI" id="CHEBI:18420"/>
        <label>2</label>
    </ligand>
</feature>
<organism evidence="11 12">
    <name type="scientific">Nitrosococcus oceani C-27</name>
    <dbReference type="NCBI Taxonomy" id="314279"/>
    <lineage>
        <taxon>Bacteria</taxon>
        <taxon>Pseudomonadati</taxon>
        <taxon>Pseudomonadota</taxon>
        <taxon>Gammaproteobacteria</taxon>
        <taxon>Chromatiales</taxon>
        <taxon>Chromatiaceae</taxon>
        <taxon>Nitrosococcus</taxon>
    </lineage>
</organism>
<dbReference type="FunFam" id="3.30.540.10:FF:000007">
    <property type="entry name" value="3'(2'),5'-bisphosphate nucleotidase CysQ"/>
    <property type="match status" value="1"/>
</dbReference>
<keyword evidence="7 9" id="KW-0460">Magnesium</keyword>
<dbReference type="HAMAP" id="MF_02095">
    <property type="entry name" value="CysQ"/>
    <property type="match status" value="1"/>
</dbReference>
<dbReference type="GO" id="GO:0000287">
    <property type="term" value="F:magnesium ion binding"/>
    <property type="evidence" value="ECO:0007669"/>
    <property type="project" value="UniProtKB-UniRule"/>
</dbReference>
<dbReference type="Pfam" id="PF00459">
    <property type="entry name" value="Inositol_P"/>
    <property type="match status" value="1"/>
</dbReference>
<dbReference type="EC" id="3.1.3.7" evidence="9"/>